<evidence type="ECO:0000256" key="1">
    <source>
        <dbReference type="SAM" id="MobiDB-lite"/>
    </source>
</evidence>
<dbReference type="RefSeq" id="XP_007786222.1">
    <property type="nucleotide sequence ID" value="XM_007788032.1"/>
</dbReference>
<dbReference type="EMBL" id="KE720763">
    <property type="protein sequence ID" value="ERF76432.1"/>
    <property type="molecule type" value="Genomic_DNA"/>
</dbReference>
<dbReference type="Proteomes" id="UP000019373">
    <property type="component" value="Unassembled WGS sequence"/>
</dbReference>
<evidence type="ECO:0000313" key="3">
    <source>
        <dbReference type="EMBL" id="ERF76432.1"/>
    </source>
</evidence>
<gene>
    <name evidence="3" type="ORF">EPUS_07312</name>
</gene>
<dbReference type="AlphaFoldDB" id="U1GFK9"/>
<feature type="region of interest" description="Disordered" evidence="1">
    <location>
        <begin position="1"/>
        <end position="47"/>
    </location>
</feature>
<feature type="compositionally biased region" description="Low complexity" evidence="1">
    <location>
        <begin position="1"/>
        <end position="12"/>
    </location>
</feature>
<feature type="transmembrane region" description="Helical" evidence="2">
    <location>
        <begin position="54"/>
        <end position="73"/>
    </location>
</feature>
<dbReference type="GeneID" id="19242197"/>
<reference evidence="4" key="1">
    <citation type="journal article" date="2014" name="BMC Genomics">
        <title>Genome characteristics reveal the impact of lichenization on lichen-forming fungus Endocarpon pusillum Hedwig (Verrucariales, Ascomycota).</title>
        <authorList>
            <person name="Wang Y.-Y."/>
            <person name="Liu B."/>
            <person name="Zhang X.-Y."/>
            <person name="Zhou Q.-M."/>
            <person name="Zhang T."/>
            <person name="Li H."/>
            <person name="Yu Y.-F."/>
            <person name="Zhang X.-L."/>
            <person name="Hao X.-Y."/>
            <person name="Wang M."/>
            <person name="Wang L."/>
            <person name="Wei J.-C."/>
        </authorList>
    </citation>
    <scope>NUCLEOTIDE SEQUENCE [LARGE SCALE GENOMIC DNA]</scope>
    <source>
        <strain evidence="4">Z07020 / HMAS-L-300199</strain>
    </source>
</reference>
<protein>
    <recommendedName>
        <fullName evidence="5">Major facilitator superfamily (MFS) profile domain-containing protein</fullName>
    </recommendedName>
</protein>
<sequence length="96" mass="10403">MSTTQTPTYTSTDVAAEPKEAAQHSTMALSDVSNEPKVQGKQLSSEAEQQLPKGLNLAVIMLSLYATMFLVALDRMIIATAVPRITEQFDSLDDIS</sequence>
<evidence type="ECO:0000256" key="2">
    <source>
        <dbReference type="SAM" id="Phobius"/>
    </source>
</evidence>
<keyword evidence="2" id="KW-1133">Transmembrane helix</keyword>
<name>U1GFK9_ENDPU</name>
<evidence type="ECO:0000313" key="4">
    <source>
        <dbReference type="Proteomes" id="UP000019373"/>
    </source>
</evidence>
<keyword evidence="2" id="KW-0472">Membrane</keyword>
<organism evidence="3 4">
    <name type="scientific">Endocarpon pusillum (strain Z07020 / HMAS-L-300199)</name>
    <name type="common">Lichen-forming fungus</name>
    <dbReference type="NCBI Taxonomy" id="1263415"/>
    <lineage>
        <taxon>Eukaryota</taxon>
        <taxon>Fungi</taxon>
        <taxon>Dikarya</taxon>
        <taxon>Ascomycota</taxon>
        <taxon>Pezizomycotina</taxon>
        <taxon>Eurotiomycetes</taxon>
        <taxon>Chaetothyriomycetidae</taxon>
        <taxon>Verrucariales</taxon>
        <taxon>Verrucariaceae</taxon>
        <taxon>Endocarpon</taxon>
    </lineage>
</organism>
<dbReference type="HOGENOM" id="CLU_2359721_0_0_1"/>
<proteinExistence type="predicted"/>
<keyword evidence="4" id="KW-1185">Reference proteome</keyword>
<accession>U1GFK9</accession>
<keyword evidence="2" id="KW-0812">Transmembrane</keyword>
<dbReference type="OrthoDB" id="10021397at2759"/>
<feature type="compositionally biased region" description="Polar residues" evidence="1">
    <location>
        <begin position="23"/>
        <end position="33"/>
    </location>
</feature>
<evidence type="ECO:0008006" key="5">
    <source>
        <dbReference type="Google" id="ProtNLM"/>
    </source>
</evidence>